<proteinExistence type="predicted"/>
<comment type="caution">
    <text evidence="1">The sequence shown here is derived from an EMBL/GenBank/DDBJ whole genome shotgun (WGS) entry which is preliminary data.</text>
</comment>
<dbReference type="EMBL" id="CATOUU010000398">
    <property type="protein sequence ID" value="CAI9928449.1"/>
    <property type="molecule type" value="Genomic_DNA"/>
</dbReference>
<dbReference type="EMBL" id="CAXDID020001154">
    <property type="protein sequence ID" value="CAL6117032.1"/>
    <property type="molecule type" value="Genomic_DNA"/>
</dbReference>
<name>A0AA86TTQ9_9EUKA</name>
<evidence type="ECO:0000313" key="1">
    <source>
        <dbReference type="EMBL" id="CAI9928449.1"/>
    </source>
</evidence>
<evidence type="ECO:0000313" key="3">
    <source>
        <dbReference type="Proteomes" id="UP001642409"/>
    </source>
</evidence>
<evidence type="ECO:0000313" key="2">
    <source>
        <dbReference type="EMBL" id="CAL6117032.1"/>
    </source>
</evidence>
<gene>
    <name evidence="1" type="ORF">HINF_LOCUS16094</name>
    <name evidence="2" type="ORF">HINF_LOCUS79289</name>
</gene>
<reference evidence="1" key="1">
    <citation type="submission" date="2023-06" db="EMBL/GenBank/DDBJ databases">
        <authorList>
            <person name="Kurt Z."/>
        </authorList>
    </citation>
    <scope>NUCLEOTIDE SEQUENCE</scope>
</reference>
<reference evidence="2 3" key="2">
    <citation type="submission" date="2024-07" db="EMBL/GenBank/DDBJ databases">
        <authorList>
            <person name="Akdeniz Z."/>
        </authorList>
    </citation>
    <scope>NUCLEOTIDE SEQUENCE [LARGE SCALE GENOMIC DNA]</scope>
</reference>
<sequence>MAMYSLWNRVRFIWNQSNPKPIHFGITIFRWFRQIRRRRISKQSPVWKEIYCASGICLYINILMSQTPNLKSSREVIPKRKHVLQLGIVFSSKWAQVLSHHTVLFFGFERDSKANLEFGLFQISTCVDSNPRDLEQFFIHTLNYSTNQNIMR</sequence>
<keyword evidence="3" id="KW-1185">Reference proteome</keyword>
<accession>A0AA86TTQ9</accession>
<organism evidence="1">
    <name type="scientific">Hexamita inflata</name>
    <dbReference type="NCBI Taxonomy" id="28002"/>
    <lineage>
        <taxon>Eukaryota</taxon>
        <taxon>Metamonada</taxon>
        <taxon>Diplomonadida</taxon>
        <taxon>Hexamitidae</taxon>
        <taxon>Hexamitinae</taxon>
        <taxon>Hexamita</taxon>
    </lineage>
</organism>
<protein>
    <submittedName>
        <fullName evidence="2">Hypothetical_protein</fullName>
    </submittedName>
</protein>
<dbReference type="AlphaFoldDB" id="A0AA86TTQ9"/>
<dbReference type="Proteomes" id="UP001642409">
    <property type="component" value="Unassembled WGS sequence"/>
</dbReference>